<dbReference type="InterPro" id="IPR036770">
    <property type="entry name" value="Ankyrin_rpt-contain_sf"/>
</dbReference>
<dbReference type="Pfam" id="PF12796">
    <property type="entry name" value="Ank_2"/>
    <property type="match status" value="1"/>
</dbReference>
<dbReference type="PANTHER" id="PTHR46586">
    <property type="entry name" value="ANKYRIN REPEAT-CONTAINING PROTEIN"/>
    <property type="match status" value="1"/>
</dbReference>
<dbReference type="EMBL" id="KI669568">
    <property type="protein sequence ID" value="ETN16956.1"/>
    <property type="molecule type" value="Genomic_DNA"/>
</dbReference>
<dbReference type="Proteomes" id="UP000018817">
    <property type="component" value="Unassembled WGS sequence"/>
</dbReference>
<dbReference type="Gene3D" id="1.25.40.20">
    <property type="entry name" value="Ankyrin repeat-containing domain"/>
    <property type="match status" value="3"/>
</dbReference>
<dbReference type="AlphaFoldDB" id="W2QVJ5"/>
<reference evidence="2 3" key="2">
    <citation type="submission" date="2013-11" db="EMBL/GenBank/DDBJ databases">
        <title>The Genome Sequence of Phytophthora parasitica INRA-310.</title>
        <authorList>
            <consortium name="The Broad Institute Genomics Platform"/>
            <person name="Russ C."/>
            <person name="Tyler B."/>
            <person name="Panabieres F."/>
            <person name="Shan W."/>
            <person name="Tripathy S."/>
            <person name="Grunwald N."/>
            <person name="Machado M."/>
            <person name="Johnson C.S."/>
            <person name="Arredondo F."/>
            <person name="Hong C."/>
            <person name="Coffey M."/>
            <person name="Young S.K."/>
            <person name="Zeng Q."/>
            <person name="Gargeya S."/>
            <person name="Fitzgerald M."/>
            <person name="Abouelleil A."/>
            <person name="Alvarado L."/>
            <person name="Chapman S.B."/>
            <person name="Gainer-Dewar J."/>
            <person name="Goldberg J."/>
            <person name="Griggs A."/>
            <person name="Gujja S."/>
            <person name="Hansen M."/>
            <person name="Howarth C."/>
            <person name="Imamovic A."/>
            <person name="Ireland A."/>
            <person name="Larimer J."/>
            <person name="McCowan C."/>
            <person name="Murphy C."/>
            <person name="Pearson M."/>
            <person name="Poon T.W."/>
            <person name="Priest M."/>
            <person name="Roberts A."/>
            <person name="Saif S."/>
            <person name="Shea T."/>
            <person name="Sykes S."/>
            <person name="Wortman J."/>
            <person name="Nusbaum C."/>
            <person name="Birren B."/>
        </authorList>
    </citation>
    <scope>NUCLEOTIDE SEQUENCE [LARGE SCALE GENOMIC DNA]</scope>
    <source>
        <strain evidence="2 3">INRA-310</strain>
    </source>
</reference>
<name>W2QVJ5_PHYN3</name>
<dbReference type="RefSeq" id="XP_008898035.1">
    <property type="nucleotide sequence ID" value="XM_008899787.1"/>
</dbReference>
<dbReference type="OrthoDB" id="123919at2759"/>
<dbReference type="STRING" id="761204.W2QVJ5"/>
<dbReference type="SMART" id="SM00248">
    <property type="entry name" value="ANK"/>
    <property type="match status" value="6"/>
</dbReference>
<dbReference type="PANTHER" id="PTHR46586:SF3">
    <property type="entry name" value="ANKYRIN REPEAT-CONTAINING PROTEIN"/>
    <property type="match status" value="1"/>
</dbReference>
<dbReference type="InterPro" id="IPR002110">
    <property type="entry name" value="Ankyrin_rpt"/>
</dbReference>
<evidence type="ECO:0000313" key="3">
    <source>
        <dbReference type="Proteomes" id="UP000018817"/>
    </source>
</evidence>
<sequence>MSSATLTAVTLALKSFPAVVVLDHVVECISSLLDGSIMIPLDEACLTGSTRLLNRIWESSDPNAEKSTSWSPCQHLRTDVYYCQFQFTKSLRAAVGRGDLGVVKWVLDHFSGCTAGVEVVEEAARHGQLKILQYLLQYGHCGDRAVDTKNIILWGGDDLVNAIAEGHGHMGRWLYENTPDTRRNLETAMSYAVKQGDRPLVQWLIDVVYEAEPLLLPPSMDDAAAGGHMELLQWIYEQGYGGCSGNALEAAAKNGRLDMVQWLVENRVTKGAREGVRAACGEGHLNVVQWLLERVDVQYPHFAMNCAIRQGHLDIVKYLCKVGIVNEPSLMVIDAASNGHVHMIKWFLENYGTEDLFPTVDPSRVGPSSQTVMDRAANNGHLHILELLHSVAVEMQKEGKNGAPTCTNWALESAAIMGHLEVVKWLQTHYTDLCFSSSTTSMVARNGNLKILQWLHRRDDVEWSTGVMDSAAENGHLAVVKWLHVNRSEGCTTSAMNFAAANGHRKVVQWLHFNRTEGCTVDAMDFAVGREHFEVLLFLRANRTEGCTTTAKILAREHKQRHMLEWLEDQYPESG</sequence>
<proteinExistence type="predicted"/>
<evidence type="ECO:0000313" key="2">
    <source>
        <dbReference type="EMBL" id="ETN16956.1"/>
    </source>
</evidence>
<accession>W2QVJ5</accession>
<feature type="chain" id="PRO_5004824087" evidence="1">
    <location>
        <begin position="23"/>
        <end position="575"/>
    </location>
</feature>
<dbReference type="InterPro" id="IPR052050">
    <property type="entry name" value="SecEffector_AnkRepeat"/>
</dbReference>
<organism evidence="2 3">
    <name type="scientific">Phytophthora nicotianae (strain INRA-310)</name>
    <name type="common">Phytophthora parasitica</name>
    <dbReference type="NCBI Taxonomy" id="761204"/>
    <lineage>
        <taxon>Eukaryota</taxon>
        <taxon>Sar</taxon>
        <taxon>Stramenopiles</taxon>
        <taxon>Oomycota</taxon>
        <taxon>Peronosporomycetes</taxon>
        <taxon>Peronosporales</taxon>
        <taxon>Peronosporaceae</taxon>
        <taxon>Phytophthora</taxon>
    </lineage>
</organism>
<keyword evidence="1" id="KW-0732">Signal</keyword>
<dbReference type="OMA" id="MELLQWI"/>
<reference evidence="3" key="1">
    <citation type="submission" date="2011-12" db="EMBL/GenBank/DDBJ databases">
        <authorList>
            <consortium name="The Broad Institute Genome Sequencing Platform"/>
            <person name="Russ C."/>
            <person name="Tyler B."/>
            <person name="Panabieres F."/>
            <person name="Shan W."/>
            <person name="Tripathy S."/>
            <person name="Grunwald N."/>
            <person name="Machado M."/>
            <person name="Young S.K."/>
            <person name="Zeng Q."/>
            <person name="Gargeya S."/>
            <person name="Fitzgerald M."/>
            <person name="Haas B."/>
            <person name="Abouelleil A."/>
            <person name="Alvarado L."/>
            <person name="Arachchi H.M."/>
            <person name="Berlin A."/>
            <person name="Chapman S.B."/>
            <person name="Gearin G."/>
            <person name="Goldberg J."/>
            <person name="Griggs A."/>
            <person name="Gujja S."/>
            <person name="Hansen M."/>
            <person name="Heiman D."/>
            <person name="Howarth C."/>
            <person name="Larimer J."/>
            <person name="Lui A."/>
            <person name="MacDonald P.J.P."/>
            <person name="McCowen C."/>
            <person name="Montmayeur A."/>
            <person name="Murphy C."/>
            <person name="Neiman D."/>
            <person name="Pearson M."/>
            <person name="Priest M."/>
            <person name="Roberts A."/>
            <person name="Saif S."/>
            <person name="Shea T."/>
            <person name="Sisk P."/>
            <person name="Stolte C."/>
            <person name="Sykes S."/>
            <person name="Wortman J."/>
            <person name="Nusbaum C."/>
            <person name="Birren B."/>
        </authorList>
    </citation>
    <scope>NUCLEOTIDE SEQUENCE [LARGE SCALE GENOMIC DNA]</scope>
    <source>
        <strain evidence="3">INRA-310</strain>
    </source>
</reference>
<dbReference type="Pfam" id="PF13637">
    <property type="entry name" value="Ank_4"/>
    <property type="match status" value="2"/>
</dbReference>
<dbReference type="VEuPathDB" id="FungiDB:PPTG_06039"/>
<dbReference type="GeneID" id="20176033"/>
<feature type="signal peptide" evidence="1">
    <location>
        <begin position="1"/>
        <end position="22"/>
    </location>
</feature>
<protein>
    <submittedName>
        <fullName evidence="2">Uncharacterized protein</fullName>
    </submittedName>
</protein>
<evidence type="ECO:0000256" key="1">
    <source>
        <dbReference type="SAM" id="SignalP"/>
    </source>
</evidence>
<gene>
    <name evidence="2" type="ORF">PPTG_06039</name>
</gene>
<dbReference type="SUPFAM" id="SSF48403">
    <property type="entry name" value="Ankyrin repeat"/>
    <property type="match status" value="2"/>
</dbReference>